<feature type="domain" description="AB hydrolase-1" evidence="2">
    <location>
        <begin position="43"/>
        <end position="144"/>
    </location>
</feature>
<protein>
    <submittedName>
        <fullName evidence="3">Unannotated protein</fullName>
    </submittedName>
</protein>
<dbReference type="Gene3D" id="3.40.50.1820">
    <property type="entry name" value="alpha/beta hydrolase"/>
    <property type="match status" value="1"/>
</dbReference>
<evidence type="ECO:0000313" key="3">
    <source>
        <dbReference type="EMBL" id="CAB4587900.1"/>
    </source>
</evidence>
<reference evidence="3" key="1">
    <citation type="submission" date="2020-05" db="EMBL/GenBank/DDBJ databases">
        <authorList>
            <person name="Chiriac C."/>
            <person name="Salcher M."/>
            <person name="Ghai R."/>
            <person name="Kavagutti S V."/>
        </authorList>
    </citation>
    <scope>NUCLEOTIDE SEQUENCE</scope>
</reference>
<dbReference type="AlphaFoldDB" id="A0A6J6FH29"/>
<dbReference type="InterPro" id="IPR029058">
    <property type="entry name" value="AB_hydrolase_fold"/>
</dbReference>
<proteinExistence type="predicted"/>
<keyword evidence="1" id="KW-0378">Hydrolase</keyword>
<name>A0A6J6FH29_9ZZZZ</name>
<sequence length="240" mass="26078">MIPEDRSVFELPTRAYTHVEKYGADPDNFIEIFEATGTCLGQIFLIHGGFWHPEYDLTHLRPLAGALSDAGWRVQLAEYPRTLGKPDNYLADIRAAIVHSGGGVLIGHSAGGHLALLASDKETEKLITGIIALAPVGDMAGADALNLDGGAIKLFLGDSAVNRPDLDPNIMLNANVPVVIIHGTDDIRVPIALSHSLYNSYKTAGLECEFIELIDTGHFEVIDYRAKPFEIILNQLKKLV</sequence>
<dbReference type="PANTHER" id="PTHR48081">
    <property type="entry name" value="AB HYDROLASE SUPERFAMILY PROTEIN C4A8.06C"/>
    <property type="match status" value="1"/>
</dbReference>
<accession>A0A6J6FH29</accession>
<evidence type="ECO:0000256" key="1">
    <source>
        <dbReference type="ARBA" id="ARBA00022801"/>
    </source>
</evidence>
<evidence type="ECO:0000259" key="2">
    <source>
        <dbReference type="Pfam" id="PF12697"/>
    </source>
</evidence>
<dbReference type="InterPro" id="IPR050300">
    <property type="entry name" value="GDXG_lipolytic_enzyme"/>
</dbReference>
<organism evidence="3">
    <name type="scientific">freshwater metagenome</name>
    <dbReference type="NCBI Taxonomy" id="449393"/>
    <lineage>
        <taxon>unclassified sequences</taxon>
        <taxon>metagenomes</taxon>
        <taxon>ecological metagenomes</taxon>
    </lineage>
</organism>
<dbReference type="SUPFAM" id="SSF53474">
    <property type="entry name" value="alpha/beta-Hydrolases"/>
    <property type="match status" value="1"/>
</dbReference>
<dbReference type="PANTHER" id="PTHR48081:SF33">
    <property type="entry name" value="KYNURENINE FORMAMIDASE"/>
    <property type="match status" value="1"/>
</dbReference>
<dbReference type="GO" id="GO:0016787">
    <property type="term" value="F:hydrolase activity"/>
    <property type="evidence" value="ECO:0007669"/>
    <property type="project" value="UniProtKB-KW"/>
</dbReference>
<dbReference type="Pfam" id="PF12697">
    <property type="entry name" value="Abhydrolase_6"/>
    <property type="match status" value="1"/>
</dbReference>
<gene>
    <name evidence="3" type="ORF">UFOPK1795_00398</name>
</gene>
<dbReference type="EMBL" id="CAEZUG010000014">
    <property type="protein sequence ID" value="CAB4587900.1"/>
    <property type="molecule type" value="Genomic_DNA"/>
</dbReference>
<dbReference type="InterPro" id="IPR000073">
    <property type="entry name" value="AB_hydrolase_1"/>
</dbReference>